<organism evidence="1 2">
    <name type="scientific">Variovorax paradoxus</name>
    <dbReference type="NCBI Taxonomy" id="34073"/>
    <lineage>
        <taxon>Bacteria</taxon>
        <taxon>Pseudomonadati</taxon>
        <taxon>Pseudomonadota</taxon>
        <taxon>Betaproteobacteria</taxon>
        <taxon>Burkholderiales</taxon>
        <taxon>Comamonadaceae</taxon>
        <taxon>Variovorax</taxon>
    </lineage>
</organism>
<dbReference type="Proteomes" id="UP000326780">
    <property type="component" value="Chromosome"/>
</dbReference>
<evidence type="ECO:0000313" key="1">
    <source>
        <dbReference type="EMBL" id="QFZ87289.1"/>
    </source>
</evidence>
<name>A0A5Q0MCQ1_VARPD</name>
<reference evidence="1 2" key="1">
    <citation type="submission" date="2019-10" db="EMBL/GenBank/DDBJ databases">
        <title>Complete genome sequence of Variovorax paradoxus 5C-2.</title>
        <authorList>
            <person name="Gogoleva N.E."/>
            <person name="Balkin A.S."/>
        </authorList>
    </citation>
    <scope>NUCLEOTIDE SEQUENCE [LARGE SCALE GENOMIC DNA]</scope>
    <source>
        <strain evidence="1 2">5C-2</strain>
    </source>
</reference>
<protein>
    <submittedName>
        <fullName evidence="1">Prevent-host-death protein</fullName>
    </submittedName>
</protein>
<accession>A0A5Q0MCQ1</accession>
<dbReference type="AlphaFoldDB" id="A0A5Q0MCQ1"/>
<gene>
    <name evidence="1" type="ORF">GFK26_33225</name>
</gene>
<dbReference type="EMBL" id="CP045644">
    <property type="protein sequence ID" value="QFZ87289.1"/>
    <property type="molecule type" value="Genomic_DNA"/>
</dbReference>
<sequence length="74" mass="8138">MSSSMQIKSIDDPERHATEVVKPLLVGSDKAHEEAPVLLKVLVLGSHEIEQNQFRSSDEVFAELDQEDTSSTSA</sequence>
<proteinExistence type="predicted"/>
<evidence type="ECO:0000313" key="2">
    <source>
        <dbReference type="Proteomes" id="UP000326780"/>
    </source>
</evidence>